<dbReference type="InterPro" id="IPR014710">
    <property type="entry name" value="RmlC-like_jellyroll"/>
</dbReference>
<dbReference type="GeneID" id="3702156"/>
<dbReference type="KEGG" id="nph:NP_4718A"/>
<accession>A0A1U7EYV3</accession>
<sequence>MKHLTAEELADQNVLQEGDITTVFDEAAMVVEQSRYQAETAAAESPRTHADDEFYYITAGAGKMRVGDETSEVSAGDVVYVDGGVKHDFFDIEGELRTLKVFASA</sequence>
<dbReference type="Gene3D" id="2.60.120.10">
    <property type="entry name" value="Jelly Rolls"/>
    <property type="match status" value="1"/>
</dbReference>
<protein>
    <submittedName>
        <fullName evidence="2">Cupin 2 barrel domain protein</fullName>
    </submittedName>
</protein>
<name>A0A1U7EYV3_NATPD</name>
<dbReference type="HOGENOM" id="CLU_149791_1_0_2"/>
<evidence type="ECO:0000313" key="2">
    <source>
        <dbReference type="EMBL" id="CAI50450.1"/>
    </source>
</evidence>
<dbReference type="RefSeq" id="WP_011324064.1">
    <property type="nucleotide sequence ID" value="NC_007426.1"/>
</dbReference>
<reference evidence="2 3" key="1">
    <citation type="journal article" date="2005" name="Genome Res.">
        <title>Living with two extremes: conclusions from the genome sequence of Natronomonas pharaonis.</title>
        <authorList>
            <person name="Falb M."/>
            <person name="Pfeiffer F."/>
            <person name="Palm P."/>
            <person name="Rodewald K."/>
            <person name="Hickmann V."/>
            <person name="Tittor J."/>
            <person name="Oesterhelt D."/>
        </authorList>
    </citation>
    <scope>NUCLEOTIDE SEQUENCE [LARGE SCALE GENOMIC DNA]</scope>
    <source>
        <strain evidence="3">ATCC 35678 / DSM 2160 / CIP 103997 / JCM 8858 / NBRC 14720 / NCIMB 2260 / Gabara</strain>
    </source>
</reference>
<dbReference type="Pfam" id="PF07883">
    <property type="entry name" value="Cupin_2"/>
    <property type="match status" value="1"/>
</dbReference>
<proteinExistence type="predicted"/>
<dbReference type="EMBL" id="CR936257">
    <property type="protein sequence ID" value="CAI50450.1"/>
    <property type="molecule type" value="Genomic_DNA"/>
</dbReference>
<feature type="domain" description="Cupin type-2" evidence="1">
    <location>
        <begin position="43"/>
        <end position="90"/>
    </location>
</feature>
<gene>
    <name evidence="2" type="ordered locus">NP_4718A</name>
</gene>
<evidence type="ECO:0000259" key="1">
    <source>
        <dbReference type="Pfam" id="PF07883"/>
    </source>
</evidence>
<dbReference type="InterPro" id="IPR011051">
    <property type="entry name" value="RmlC_Cupin_sf"/>
</dbReference>
<dbReference type="AlphaFoldDB" id="A0A1U7EYV3"/>
<dbReference type="InterPro" id="IPR013096">
    <property type="entry name" value="Cupin_2"/>
</dbReference>
<dbReference type="SUPFAM" id="SSF51182">
    <property type="entry name" value="RmlC-like cupins"/>
    <property type="match status" value="1"/>
</dbReference>
<keyword evidence="3" id="KW-1185">Reference proteome</keyword>
<dbReference type="OrthoDB" id="199885at2157"/>
<evidence type="ECO:0000313" key="3">
    <source>
        <dbReference type="Proteomes" id="UP000002698"/>
    </source>
</evidence>
<dbReference type="eggNOG" id="arCOG03008">
    <property type="taxonomic scope" value="Archaea"/>
</dbReference>
<dbReference type="EnsemblBacteria" id="CAI50450">
    <property type="protein sequence ID" value="CAI50450"/>
    <property type="gene ID" value="NP_4718A"/>
</dbReference>
<organism evidence="2 3">
    <name type="scientific">Natronomonas pharaonis (strain ATCC 35678 / DSM 2160 / CIP 103997 / JCM 8858 / NBRC 14720 / NCIMB 2260 / Gabara)</name>
    <name type="common">Halobacterium pharaonis</name>
    <dbReference type="NCBI Taxonomy" id="348780"/>
    <lineage>
        <taxon>Archaea</taxon>
        <taxon>Methanobacteriati</taxon>
        <taxon>Methanobacteriota</taxon>
        <taxon>Stenosarchaea group</taxon>
        <taxon>Halobacteria</taxon>
        <taxon>Halobacteriales</taxon>
        <taxon>Natronomonadaceae</taxon>
        <taxon>Natronomonas</taxon>
    </lineage>
</organism>
<dbReference type="Proteomes" id="UP000002698">
    <property type="component" value="Chromosome"/>
</dbReference>